<keyword evidence="2" id="KW-1185">Reference proteome</keyword>
<dbReference type="AlphaFoldDB" id="A0ABC8BZI6"/>
<reference evidence="1 2" key="1">
    <citation type="submission" date="2017-04" db="EMBL/GenBank/DDBJ databases">
        <title>The complete genome sequence of Streptomyces albolongus YIM 101047, the producer of novel bafilomycins and novel odoriferous sesquiterpenoids.</title>
        <authorList>
            <person name="Yin M."/>
            <person name="Jiang Y."/>
        </authorList>
    </citation>
    <scope>NUCLEOTIDE SEQUENCE [LARGE SCALE GENOMIC DNA]</scope>
    <source>
        <strain evidence="1 2">YIM 101047</strain>
    </source>
</reference>
<evidence type="ECO:0000313" key="1">
    <source>
        <dbReference type="EMBL" id="ARF75689.1"/>
    </source>
</evidence>
<dbReference type="Gene3D" id="3.40.50.300">
    <property type="entry name" value="P-loop containing nucleotide triphosphate hydrolases"/>
    <property type="match status" value="1"/>
</dbReference>
<dbReference type="RefSeq" id="WP_084750273.1">
    <property type="nucleotide sequence ID" value="NZ_CP020563.1"/>
</dbReference>
<evidence type="ECO:0008006" key="3">
    <source>
        <dbReference type="Google" id="ProtNLM"/>
    </source>
</evidence>
<accession>A0ABC8BZI6</accession>
<organism evidence="1 2">
    <name type="scientific">Kitasatospora albolonga</name>
    <dbReference type="NCBI Taxonomy" id="68173"/>
    <lineage>
        <taxon>Bacteria</taxon>
        <taxon>Bacillati</taxon>
        <taxon>Actinomycetota</taxon>
        <taxon>Actinomycetes</taxon>
        <taxon>Kitasatosporales</taxon>
        <taxon>Streptomycetaceae</taxon>
        <taxon>Kitasatospora</taxon>
    </lineage>
</organism>
<dbReference type="InterPro" id="IPR027417">
    <property type="entry name" value="P-loop_NTPase"/>
</dbReference>
<gene>
    <name evidence="1" type="ORF">B7C62_28115</name>
</gene>
<sequence length="145" mass="16429">MLYVVTGPPGAGKSSWIRSHAKARDIVIDMDLMALAMAGPGADHHDHSETLLKVVHRARFAAIREACQHLDTTDVYLIQTLPSARQRAEYKRLKARIIVVDPGRDIVMQRIEDMRQPGMKAVATKWYRANRGQSRTAMPQATRRW</sequence>
<protein>
    <recommendedName>
        <fullName evidence="3">ATP-binding protein</fullName>
    </recommendedName>
</protein>
<dbReference type="Proteomes" id="UP000192251">
    <property type="component" value="Chromosome"/>
</dbReference>
<dbReference type="EMBL" id="CP020563">
    <property type="protein sequence ID" value="ARF75689.1"/>
    <property type="molecule type" value="Genomic_DNA"/>
</dbReference>
<dbReference type="Pfam" id="PF13671">
    <property type="entry name" value="AAA_33"/>
    <property type="match status" value="1"/>
</dbReference>
<dbReference type="KEGG" id="kab:B7C62_28115"/>
<name>A0ABC8BZI6_9ACTN</name>
<dbReference type="SUPFAM" id="SSF52540">
    <property type="entry name" value="P-loop containing nucleoside triphosphate hydrolases"/>
    <property type="match status" value="1"/>
</dbReference>
<evidence type="ECO:0000313" key="2">
    <source>
        <dbReference type="Proteomes" id="UP000192251"/>
    </source>
</evidence>
<proteinExistence type="predicted"/>